<keyword evidence="6" id="KW-0472">Membrane</keyword>
<feature type="non-terminal residue" evidence="11">
    <location>
        <position position="522"/>
    </location>
</feature>
<dbReference type="RefSeq" id="XP_001747507.1">
    <property type="nucleotide sequence ID" value="XM_001747455.1"/>
</dbReference>
<evidence type="ECO:0000256" key="6">
    <source>
        <dbReference type="ARBA" id="ARBA00023136"/>
    </source>
</evidence>
<evidence type="ECO:0000256" key="5">
    <source>
        <dbReference type="ARBA" id="ARBA00022989"/>
    </source>
</evidence>
<comment type="similarity">
    <text evidence="2">Belongs to the glycosyltransferase 2 family. GalNAc-T subfamily.</text>
</comment>
<keyword evidence="3" id="KW-0812">Transmembrane</keyword>
<dbReference type="Gene3D" id="3.90.550.10">
    <property type="entry name" value="Spore Coat Polysaccharide Biosynthesis Protein SpsA, Chain A"/>
    <property type="match status" value="1"/>
</dbReference>
<organism evidence="11 12">
    <name type="scientific">Monosiga brevicollis</name>
    <name type="common">Choanoflagellate</name>
    <dbReference type="NCBI Taxonomy" id="81824"/>
    <lineage>
        <taxon>Eukaryota</taxon>
        <taxon>Choanoflagellata</taxon>
        <taxon>Craspedida</taxon>
        <taxon>Salpingoecidae</taxon>
        <taxon>Monosiga</taxon>
    </lineage>
</organism>
<keyword evidence="5" id="KW-1133">Transmembrane helix</keyword>
<dbReference type="GeneID" id="5892850"/>
<keyword evidence="4" id="KW-0735">Signal-anchor</keyword>
<evidence type="ECO:0000259" key="10">
    <source>
        <dbReference type="Pfam" id="PF00535"/>
    </source>
</evidence>
<dbReference type="AlphaFoldDB" id="A9V4B9"/>
<dbReference type="GO" id="GO:0004653">
    <property type="term" value="F:polypeptide N-acetylgalactosaminyltransferase activity"/>
    <property type="evidence" value="ECO:0000318"/>
    <property type="project" value="GO_Central"/>
</dbReference>
<evidence type="ECO:0000256" key="1">
    <source>
        <dbReference type="ARBA" id="ARBA00004606"/>
    </source>
</evidence>
<dbReference type="InterPro" id="IPR045885">
    <property type="entry name" value="GalNAc-T"/>
</dbReference>
<protein>
    <recommendedName>
        <fullName evidence="10">Glycosyltransferase 2-like domain-containing protein</fullName>
    </recommendedName>
</protein>
<dbReference type="Proteomes" id="UP000001357">
    <property type="component" value="Unassembled WGS sequence"/>
</dbReference>
<keyword evidence="12" id="KW-1185">Reference proteome</keyword>
<accession>A9V4B9</accession>
<dbReference type="GO" id="GO:0006493">
    <property type="term" value="P:protein O-linked glycosylation"/>
    <property type="evidence" value="ECO:0000318"/>
    <property type="project" value="GO_Central"/>
</dbReference>
<proteinExistence type="inferred from homology"/>
<evidence type="ECO:0000256" key="8">
    <source>
        <dbReference type="ARBA" id="ARBA00037847"/>
    </source>
</evidence>
<gene>
    <name evidence="11" type="ORF">MONBRDRAFT_37866</name>
</gene>
<keyword evidence="7" id="KW-1015">Disulfide bond</keyword>
<evidence type="ECO:0000256" key="4">
    <source>
        <dbReference type="ARBA" id="ARBA00022968"/>
    </source>
</evidence>
<dbReference type="FunFam" id="3.90.550.10:FF:000297">
    <property type="entry name" value="Predicted protein"/>
    <property type="match status" value="1"/>
</dbReference>
<evidence type="ECO:0000313" key="11">
    <source>
        <dbReference type="EMBL" id="EDQ87587.1"/>
    </source>
</evidence>
<feature type="region of interest" description="Disordered" evidence="9">
    <location>
        <begin position="1"/>
        <end position="50"/>
    </location>
</feature>
<dbReference type="CDD" id="cd02510">
    <property type="entry name" value="pp-GalNAc-T"/>
    <property type="match status" value="1"/>
</dbReference>
<dbReference type="eggNOG" id="KOG3736">
    <property type="taxonomic scope" value="Eukaryota"/>
</dbReference>
<dbReference type="InParanoid" id="A9V4B9"/>
<dbReference type="InterPro" id="IPR001173">
    <property type="entry name" value="Glyco_trans_2-like"/>
</dbReference>
<dbReference type="Pfam" id="PF00535">
    <property type="entry name" value="Glycos_transf_2"/>
    <property type="match status" value="1"/>
</dbReference>
<dbReference type="GO" id="GO:0005794">
    <property type="term" value="C:Golgi apparatus"/>
    <property type="evidence" value="ECO:0000318"/>
    <property type="project" value="GO_Central"/>
</dbReference>
<comment type="subcellular location">
    <subcellularLocation>
        <location evidence="8">Endomembrane system</location>
        <topology evidence="8">Single-pass membrane protein</topology>
    </subcellularLocation>
    <subcellularLocation>
        <location evidence="1">Membrane</location>
        <topology evidence="1">Single-pass type II membrane protein</topology>
    </subcellularLocation>
</comment>
<dbReference type="GO" id="GO:0016020">
    <property type="term" value="C:membrane"/>
    <property type="evidence" value="ECO:0007669"/>
    <property type="project" value="UniProtKB-SubCell"/>
</dbReference>
<sequence>MVGAGSVSGQAQWEARNPHPASNAAVKRAASAKEADDDDDVAAGEEPVNPAVERIGAGVVPQGQPKHKFHHEPNVQHNDPLKEIVDKGHAAYPVKQVAAEVDVVPRNTMSDDEAFGKKPLIFPGASATRLHGQVGVKPDGTPGFTLKDKPTETGFKMLAGNGFNARLSDSISLDREASDFRMPACKSLHYDLDAIPETSVVIVFYNEAFSPLMRSVHSVLNRSPPQLLKEIVLVDDGSDKPWLQDELVDYVALLPKVRLVRQSHRSGLVEARLRGIREARAPTFIVLDSHIEVQPGWLEPLLDNLRQNPHNMVMPQIDSIDPETFEHKAGGIGCTLGFIWNLIEHGMGLQEQERQRRAHDTDSIRSPTMAGGLFGGWTGYFWELGGYDEEWGYWGTENLELSFRLWQCGGRLECEPCSRVYHIFRKGGGAYSLPGNHVLKNKLRTATLWMDEFGWITRDVMGNPHTELGPLKKMIDLRERLQCKSFKWYLETVFPESPLTDLRQILARGAIKNVGANVCLDH</sequence>
<dbReference type="InterPro" id="IPR029044">
    <property type="entry name" value="Nucleotide-diphossugar_trans"/>
</dbReference>
<dbReference type="PANTHER" id="PTHR11675">
    <property type="entry name" value="N-ACETYLGALACTOSAMINYLTRANSFERASE"/>
    <property type="match status" value="1"/>
</dbReference>
<evidence type="ECO:0000256" key="9">
    <source>
        <dbReference type="SAM" id="MobiDB-lite"/>
    </source>
</evidence>
<dbReference type="EMBL" id="CH991558">
    <property type="protein sequence ID" value="EDQ87587.1"/>
    <property type="molecule type" value="Genomic_DNA"/>
</dbReference>
<evidence type="ECO:0000313" key="12">
    <source>
        <dbReference type="Proteomes" id="UP000001357"/>
    </source>
</evidence>
<evidence type="ECO:0000256" key="3">
    <source>
        <dbReference type="ARBA" id="ARBA00022692"/>
    </source>
</evidence>
<dbReference type="OMA" id="LECEPCS"/>
<dbReference type="SUPFAM" id="SSF53448">
    <property type="entry name" value="Nucleotide-diphospho-sugar transferases"/>
    <property type="match status" value="1"/>
</dbReference>
<reference evidence="11 12" key="1">
    <citation type="journal article" date="2008" name="Nature">
        <title>The genome of the choanoflagellate Monosiga brevicollis and the origin of metazoans.</title>
        <authorList>
            <consortium name="JGI Sequencing"/>
            <person name="King N."/>
            <person name="Westbrook M.J."/>
            <person name="Young S.L."/>
            <person name="Kuo A."/>
            <person name="Abedin M."/>
            <person name="Chapman J."/>
            <person name="Fairclough S."/>
            <person name="Hellsten U."/>
            <person name="Isogai Y."/>
            <person name="Letunic I."/>
            <person name="Marr M."/>
            <person name="Pincus D."/>
            <person name="Putnam N."/>
            <person name="Rokas A."/>
            <person name="Wright K.J."/>
            <person name="Zuzow R."/>
            <person name="Dirks W."/>
            <person name="Good M."/>
            <person name="Goodstein D."/>
            <person name="Lemons D."/>
            <person name="Li W."/>
            <person name="Lyons J.B."/>
            <person name="Morris A."/>
            <person name="Nichols S."/>
            <person name="Richter D.J."/>
            <person name="Salamov A."/>
            <person name="Bork P."/>
            <person name="Lim W.A."/>
            <person name="Manning G."/>
            <person name="Miller W.T."/>
            <person name="McGinnis W."/>
            <person name="Shapiro H."/>
            <person name="Tjian R."/>
            <person name="Grigoriev I.V."/>
            <person name="Rokhsar D."/>
        </authorList>
    </citation>
    <scope>NUCLEOTIDE SEQUENCE [LARGE SCALE GENOMIC DNA]</scope>
    <source>
        <strain evidence="12">MX1 / ATCC 50154</strain>
    </source>
</reference>
<evidence type="ECO:0000256" key="7">
    <source>
        <dbReference type="ARBA" id="ARBA00023157"/>
    </source>
</evidence>
<name>A9V4B9_MONBE</name>
<dbReference type="KEGG" id="mbr:MONBRDRAFT_37866"/>
<dbReference type="PANTHER" id="PTHR11675:SF126">
    <property type="entry name" value="RICIN B LECTIN DOMAIN-CONTAINING PROTEIN"/>
    <property type="match status" value="1"/>
</dbReference>
<evidence type="ECO:0000256" key="2">
    <source>
        <dbReference type="ARBA" id="ARBA00005680"/>
    </source>
</evidence>
<feature type="domain" description="Glycosyltransferase 2-like" evidence="10">
    <location>
        <begin position="199"/>
        <end position="371"/>
    </location>
</feature>